<dbReference type="GO" id="GO:0004176">
    <property type="term" value="F:ATP-dependent peptidase activity"/>
    <property type="evidence" value="ECO:0007669"/>
    <property type="project" value="TreeGrafter"/>
</dbReference>
<accession>A0A6P6RXH6</accession>
<dbReference type="InterPro" id="IPR003960">
    <property type="entry name" value="ATPase_AAA_CS"/>
</dbReference>
<evidence type="ECO:0000313" key="8">
    <source>
        <dbReference type="Proteomes" id="UP000515125"/>
    </source>
</evidence>
<evidence type="ECO:0000256" key="1">
    <source>
        <dbReference type="ARBA" id="ARBA00001947"/>
    </source>
</evidence>
<dbReference type="Pfam" id="PF00004">
    <property type="entry name" value="AAA"/>
    <property type="match status" value="1"/>
</dbReference>
<keyword evidence="4" id="KW-0645">Protease</keyword>
<dbReference type="RefSeq" id="XP_026192573.1">
    <property type="nucleotide sequence ID" value="XM_026336788.1"/>
</dbReference>
<organism evidence="8 9">
    <name type="scientific">Cyclospora cayetanensis</name>
    <dbReference type="NCBI Taxonomy" id="88456"/>
    <lineage>
        <taxon>Eukaryota</taxon>
        <taxon>Sar</taxon>
        <taxon>Alveolata</taxon>
        <taxon>Apicomplexa</taxon>
        <taxon>Conoidasida</taxon>
        <taxon>Coccidia</taxon>
        <taxon>Eucoccidiorida</taxon>
        <taxon>Eimeriorina</taxon>
        <taxon>Eimeriidae</taxon>
        <taxon>Cyclospora</taxon>
    </lineage>
</organism>
<dbReference type="GO" id="GO:0005524">
    <property type="term" value="F:ATP binding"/>
    <property type="evidence" value="ECO:0007669"/>
    <property type="project" value="UniProtKB-KW"/>
</dbReference>
<feature type="compositionally biased region" description="Polar residues" evidence="6">
    <location>
        <begin position="293"/>
        <end position="303"/>
    </location>
</feature>
<dbReference type="InterPro" id="IPR003593">
    <property type="entry name" value="AAA+_ATPase"/>
</dbReference>
<sequence>MRNAARRRLDCAIFPSGSHFNWLQQKPSWGRADARGLPPKVTFADIAGSRALKARLSQAALLLTAPDACGALGAKAPKGILLEGPTGTGKTLAARALAGEAGVAFLWGNASSFVEVFAGRGASRVRALFAEASRLAPCILFLDEIDAIGSRRVSGSERGSKSAGCKCTGCIMSARERWRGRGGMYAFLSGASLDLTKSPVLSGFDLVDIPILVMAATNRADCLDEALLRPGRFDQIITVNLPDAQERSVSLWSLAAATDGFSGACLAALCNESALLAARKGLSALAQQGPAEYSSTSSVQTTKRNSRCPSCARVGVSSDFSE</sequence>
<dbReference type="Gene3D" id="1.10.8.60">
    <property type="match status" value="1"/>
</dbReference>
<dbReference type="OrthoDB" id="333471at2759"/>
<protein>
    <submittedName>
        <fullName evidence="9">Uncharacterized protein LOC34618961</fullName>
    </submittedName>
</protein>
<comment type="similarity">
    <text evidence="5">Belongs to the AAA ATPase family.</text>
</comment>
<keyword evidence="4" id="KW-0378">Hydrolase</keyword>
<evidence type="ECO:0000256" key="5">
    <source>
        <dbReference type="RuleBase" id="RU003651"/>
    </source>
</evidence>
<evidence type="ECO:0000313" key="9">
    <source>
        <dbReference type="RefSeq" id="XP_026192573.1"/>
    </source>
</evidence>
<dbReference type="AlphaFoldDB" id="A0A6P6RXH6"/>
<keyword evidence="3" id="KW-0862">Zinc</keyword>
<dbReference type="SMART" id="SM00382">
    <property type="entry name" value="AAA"/>
    <property type="match status" value="1"/>
</dbReference>
<feature type="domain" description="AAA+ ATPase" evidence="7">
    <location>
        <begin position="76"/>
        <end position="243"/>
    </location>
</feature>
<dbReference type="InterPro" id="IPR003959">
    <property type="entry name" value="ATPase_AAA_core"/>
</dbReference>
<evidence type="ECO:0000256" key="6">
    <source>
        <dbReference type="SAM" id="MobiDB-lite"/>
    </source>
</evidence>
<dbReference type="GO" id="GO:0016887">
    <property type="term" value="F:ATP hydrolysis activity"/>
    <property type="evidence" value="ECO:0007669"/>
    <property type="project" value="InterPro"/>
</dbReference>
<keyword evidence="2" id="KW-0479">Metal-binding</keyword>
<dbReference type="Proteomes" id="UP000515125">
    <property type="component" value="Unplaced"/>
</dbReference>
<dbReference type="GO" id="GO:0006508">
    <property type="term" value="P:proteolysis"/>
    <property type="evidence" value="ECO:0007669"/>
    <property type="project" value="TreeGrafter"/>
</dbReference>
<keyword evidence="8" id="KW-1185">Reference proteome</keyword>
<feature type="region of interest" description="Disordered" evidence="6">
    <location>
        <begin position="293"/>
        <end position="322"/>
    </location>
</feature>
<gene>
    <name evidence="9" type="primary">LOC34618961</name>
</gene>
<comment type="cofactor">
    <cofactor evidence="1">
        <name>Zn(2+)</name>
        <dbReference type="ChEBI" id="CHEBI:29105"/>
    </cofactor>
</comment>
<keyword evidence="5" id="KW-0067">ATP-binding</keyword>
<evidence type="ECO:0000256" key="3">
    <source>
        <dbReference type="ARBA" id="ARBA00022833"/>
    </source>
</evidence>
<dbReference type="GO" id="GO:0046872">
    <property type="term" value="F:metal ion binding"/>
    <property type="evidence" value="ECO:0007669"/>
    <property type="project" value="UniProtKB-KW"/>
</dbReference>
<dbReference type="PANTHER" id="PTHR23076">
    <property type="entry name" value="METALLOPROTEASE M41 FTSH"/>
    <property type="match status" value="1"/>
</dbReference>
<evidence type="ECO:0000256" key="2">
    <source>
        <dbReference type="ARBA" id="ARBA00022723"/>
    </source>
</evidence>
<dbReference type="SUPFAM" id="SSF52540">
    <property type="entry name" value="P-loop containing nucleoside triphosphate hydrolases"/>
    <property type="match status" value="1"/>
</dbReference>
<keyword evidence="4" id="KW-0482">Metalloprotease</keyword>
<dbReference type="PROSITE" id="PS00674">
    <property type="entry name" value="AAA"/>
    <property type="match status" value="1"/>
</dbReference>
<dbReference type="Gene3D" id="3.40.50.300">
    <property type="entry name" value="P-loop containing nucleotide triphosphate hydrolases"/>
    <property type="match status" value="1"/>
</dbReference>
<dbReference type="PANTHER" id="PTHR23076:SF97">
    <property type="entry name" value="ATP-DEPENDENT ZINC METALLOPROTEASE YME1L1"/>
    <property type="match status" value="1"/>
</dbReference>
<reference evidence="9" key="1">
    <citation type="submission" date="2025-08" db="UniProtKB">
        <authorList>
            <consortium name="RefSeq"/>
        </authorList>
    </citation>
    <scope>IDENTIFICATION</scope>
</reference>
<proteinExistence type="inferred from homology"/>
<dbReference type="InterPro" id="IPR041569">
    <property type="entry name" value="AAA_lid_3"/>
</dbReference>
<evidence type="ECO:0000256" key="4">
    <source>
        <dbReference type="ARBA" id="ARBA00023049"/>
    </source>
</evidence>
<dbReference type="Pfam" id="PF17862">
    <property type="entry name" value="AAA_lid_3"/>
    <property type="match status" value="1"/>
</dbReference>
<dbReference type="GO" id="GO:0008237">
    <property type="term" value="F:metallopeptidase activity"/>
    <property type="evidence" value="ECO:0007669"/>
    <property type="project" value="UniProtKB-KW"/>
</dbReference>
<evidence type="ECO:0000259" key="7">
    <source>
        <dbReference type="SMART" id="SM00382"/>
    </source>
</evidence>
<keyword evidence="5" id="KW-0547">Nucleotide-binding</keyword>
<name>A0A6P6RXH6_9EIME</name>
<dbReference type="InterPro" id="IPR027417">
    <property type="entry name" value="P-loop_NTPase"/>
</dbReference>
<dbReference type="GeneID" id="34618961"/>